<keyword evidence="1" id="KW-1133">Transmembrane helix</keyword>
<name>A0A0V0GXW8_SOLCH</name>
<protein>
    <submittedName>
        <fullName evidence="2">Putative ovule protein</fullName>
    </submittedName>
</protein>
<keyword evidence="1" id="KW-0812">Transmembrane</keyword>
<sequence>MATTSSCPKPPVLHTNTFQITPRNGYPSLPIPFPTPPLQFQLLRFQVFFFHFPFYLFGLIFNKLIKCVITEFNKPR</sequence>
<organism evidence="2">
    <name type="scientific">Solanum chacoense</name>
    <name type="common">Chaco potato</name>
    <dbReference type="NCBI Taxonomy" id="4108"/>
    <lineage>
        <taxon>Eukaryota</taxon>
        <taxon>Viridiplantae</taxon>
        <taxon>Streptophyta</taxon>
        <taxon>Embryophyta</taxon>
        <taxon>Tracheophyta</taxon>
        <taxon>Spermatophyta</taxon>
        <taxon>Magnoliopsida</taxon>
        <taxon>eudicotyledons</taxon>
        <taxon>Gunneridae</taxon>
        <taxon>Pentapetalae</taxon>
        <taxon>asterids</taxon>
        <taxon>lamiids</taxon>
        <taxon>Solanales</taxon>
        <taxon>Solanaceae</taxon>
        <taxon>Solanoideae</taxon>
        <taxon>Solaneae</taxon>
        <taxon>Solanum</taxon>
    </lineage>
</organism>
<reference evidence="2" key="1">
    <citation type="submission" date="2015-12" db="EMBL/GenBank/DDBJ databases">
        <title>Gene expression during late stages of embryo sac development: a critical building block for successful pollen-pistil interactions.</title>
        <authorList>
            <person name="Liu Y."/>
            <person name="Joly V."/>
            <person name="Sabar M."/>
            <person name="Matton D.P."/>
        </authorList>
    </citation>
    <scope>NUCLEOTIDE SEQUENCE</scope>
</reference>
<feature type="transmembrane region" description="Helical" evidence="1">
    <location>
        <begin position="42"/>
        <end position="61"/>
    </location>
</feature>
<proteinExistence type="predicted"/>
<accession>A0A0V0GXW8</accession>
<evidence type="ECO:0000256" key="1">
    <source>
        <dbReference type="SAM" id="Phobius"/>
    </source>
</evidence>
<dbReference type="AlphaFoldDB" id="A0A0V0GXW8"/>
<evidence type="ECO:0000313" key="2">
    <source>
        <dbReference type="EMBL" id="JAP12043.1"/>
    </source>
</evidence>
<dbReference type="EMBL" id="GEDG01030251">
    <property type="protein sequence ID" value="JAP12043.1"/>
    <property type="molecule type" value="Transcribed_RNA"/>
</dbReference>
<keyword evidence="1" id="KW-0472">Membrane</keyword>